<keyword evidence="2" id="KW-1185">Reference proteome</keyword>
<comment type="caution">
    <text evidence="1">The sequence shown here is derived from an EMBL/GenBank/DDBJ whole genome shotgun (WGS) entry which is preliminary data.</text>
</comment>
<sequence>MIEANADVNLDKMSQIMSGRAIYEQLWKRRLDVSAGERCKEGKSTKKKKIANKVGKLKEEKRLERM</sequence>
<dbReference type="EMBL" id="JARBHB010000002">
    <property type="protein sequence ID" value="KAJ8893487.1"/>
    <property type="molecule type" value="Genomic_DNA"/>
</dbReference>
<reference evidence="1 2" key="1">
    <citation type="submission" date="2023-02" db="EMBL/GenBank/DDBJ databases">
        <title>LHISI_Scaffold_Assembly.</title>
        <authorList>
            <person name="Stuart O.P."/>
            <person name="Cleave R."/>
            <person name="Magrath M.J.L."/>
            <person name="Mikheyev A.S."/>
        </authorList>
    </citation>
    <scope>NUCLEOTIDE SEQUENCE [LARGE SCALE GENOMIC DNA]</scope>
    <source>
        <strain evidence="1">Daus_M_001</strain>
        <tissue evidence="1">Leg muscle</tissue>
    </source>
</reference>
<dbReference type="Proteomes" id="UP001159363">
    <property type="component" value="Chromosome 2"/>
</dbReference>
<evidence type="ECO:0000313" key="1">
    <source>
        <dbReference type="EMBL" id="KAJ8893487.1"/>
    </source>
</evidence>
<organism evidence="1 2">
    <name type="scientific">Dryococelus australis</name>
    <dbReference type="NCBI Taxonomy" id="614101"/>
    <lineage>
        <taxon>Eukaryota</taxon>
        <taxon>Metazoa</taxon>
        <taxon>Ecdysozoa</taxon>
        <taxon>Arthropoda</taxon>
        <taxon>Hexapoda</taxon>
        <taxon>Insecta</taxon>
        <taxon>Pterygota</taxon>
        <taxon>Neoptera</taxon>
        <taxon>Polyneoptera</taxon>
        <taxon>Phasmatodea</taxon>
        <taxon>Verophasmatodea</taxon>
        <taxon>Anareolatae</taxon>
        <taxon>Phasmatidae</taxon>
        <taxon>Eurycanthinae</taxon>
        <taxon>Dryococelus</taxon>
    </lineage>
</organism>
<protein>
    <submittedName>
        <fullName evidence="1">Uncharacterized protein</fullName>
    </submittedName>
</protein>
<proteinExistence type="predicted"/>
<evidence type="ECO:0000313" key="2">
    <source>
        <dbReference type="Proteomes" id="UP001159363"/>
    </source>
</evidence>
<accession>A0ABQ9I9Z9</accession>
<gene>
    <name evidence="1" type="ORF">PR048_006085</name>
</gene>
<name>A0ABQ9I9Z9_9NEOP</name>